<dbReference type="EMBL" id="JAXLQG010000024">
    <property type="protein sequence ID" value="KAK5528878.1"/>
    <property type="molecule type" value="Genomic_DNA"/>
</dbReference>
<keyword evidence="1" id="KW-0862">Zinc</keyword>
<dbReference type="InterPro" id="IPR001841">
    <property type="entry name" value="Znf_RING"/>
</dbReference>
<dbReference type="SUPFAM" id="SSF57850">
    <property type="entry name" value="RING/U-box"/>
    <property type="match status" value="1"/>
</dbReference>
<evidence type="ECO:0000313" key="5">
    <source>
        <dbReference type="EMBL" id="KAK5528878.1"/>
    </source>
</evidence>
<evidence type="ECO:0000256" key="3">
    <source>
        <dbReference type="SAM" id="Phobius"/>
    </source>
</evidence>
<feature type="domain" description="RING-type" evidence="4">
    <location>
        <begin position="344"/>
        <end position="390"/>
    </location>
</feature>
<protein>
    <recommendedName>
        <fullName evidence="4">RING-type domain-containing protein</fullName>
    </recommendedName>
</protein>
<comment type="caution">
    <text evidence="5">The sequence shown here is derived from an EMBL/GenBank/DDBJ whole genome shotgun (WGS) entry which is preliminary data.</text>
</comment>
<evidence type="ECO:0000256" key="1">
    <source>
        <dbReference type="PROSITE-ProRule" id="PRU00175"/>
    </source>
</evidence>
<sequence>MDVDHLFPALPKFVLINSYYIPQDNEDDETWLEEQATCGENDPAYTRCRELLEGRRYVDRLMRFADKRQPELPTGTVVPDDQLTSTVISDKALSHMCYNRVVLLGLLHLPNLQHPSGSMGAYNNLIHTLNEGPIKAKEYELERVSGEYQLRPEFQWLEQFRRSVDECLDMLVAAYRFGKGHFSDAGQVLRLIEQAVMRFPPMTRLLMDLLFTDCDFEKEYAVDHICDIRIEKRIRVLDRESANGRSLNDNRGVVADRISELKHHMKTYSIRMRGLFAHRYLVDWGHGRPWKKLYLVVDSEGPENIPVSIINEFLKFTTLTTPLASKIFSVHPIPSHEINEEDLCVICQERYEADDLLMELRNCPHRMHAGCVIEYWDRYHYYDNDCPVCRTSSESIKEFFPHFPIRTADVCYHADAHASYDQMRRDHFIRHRMRRDIPVEDWEEHLQEHFWERESIAWLEGCTVEERLQMPDFFPSRRVEWDESSASSDGECDMEDPQEDEDRDENADEEDAQGNDDQDPGDARDEPEDGDEGEESSSTLGSPLRILTSLLDWVLIFLLVLSFAKIVGWMVWMLWPF</sequence>
<dbReference type="Pfam" id="PF13639">
    <property type="entry name" value="zf-RING_2"/>
    <property type="match status" value="1"/>
</dbReference>
<dbReference type="InterPro" id="IPR013083">
    <property type="entry name" value="Znf_RING/FYVE/PHD"/>
</dbReference>
<organism evidence="5 6">
    <name type="scientific">Vermiconidia calcicola</name>
    <dbReference type="NCBI Taxonomy" id="1690605"/>
    <lineage>
        <taxon>Eukaryota</taxon>
        <taxon>Fungi</taxon>
        <taxon>Dikarya</taxon>
        <taxon>Ascomycota</taxon>
        <taxon>Pezizomycotina</taxon>
        <taxon>Dothideomycetes</taxon>
        <taxon>Dothideomycetidae</taxon>
        <taxon>Mycosphaerellales</taxon>
        <taxon>Extremaceae</taxon>
        <taxon>Vermiconidia</taxon>
    </lineage>
</organism>
<name>A0AAV9PVM2_9PEZI</name>
<accession>A0AAV9PVM2</accession>
<gene>
    <name evidence="5" type="ORF">LTR25_010063</name>
</gene>
<dbReference type="Proteomes" id="UP001345827">
    <property type="component" value="Unassembled WGS sequence"/>
</dbReference>
<keyword evidence="3" id="KW-0812">Transmembrane</keyword>
<keyword evidence="3" id="KW-0472">Membrane</keyword>
<dbReference type="PROSITE" id="PS50089">
    <property type="entry name" value="ZF_RING_2"/>
    <property type="match status" value="1"/>
</dbReference>
<dbReference type="AlphaFoldDB" id="A0AAV9PVM2"/>
<keyword evidence="6" id="KW-1185">Reference proteome</keyword>
<feature type="compositionally biased region" description="Acidic residues" evidence="2">
    <location>
        <begin position="490"/>
        <end position="535"/>
    </location>
</feature>
<keyword evidence="1" id="KW-0479">Metal-binding</keyword>
<proteinExistence type="predicted"/>
<keyword evidence="3" id="KW-1133">Transmembrane helix</keyword>
<dbReference type="GO" id="GO:0008270">
    <property type="term" value="F:zinc ion binding"/>
    <property type="evidence" value="ECO:0007669"/>
    <property type="project" value="UniProtKB-KW"/>
</dbReference>
<evidence type="ECO:0000256" key="2">
    <source>
        <dbReference type="SAM" id="MobiDB-lite"/>
    </source>
</evidence>
<dbReference type="Gene3D" id="3.30.40.10">
    <property type="entry name" value="Zinc/RING finger domain, C3HC4 (zinc finger)"/>
    <property type="match status" value="1"/>
</dbReference>
<evidence type="ECO:0000313" key="6">
    <source>
        <dbReference type="Proteomes" id="UP001345827"/>
    </source>
</evidence>
<evidence type="ECO:0000259" key="4">
    <source>
        <dbReference type="PROSITE" id="PS50089"/>
    </source>
</evidence>
<dbReference type="SMART" id="SM00184">
    <property type="entry name" value="RING"/>
    <property type="match status" value="1"/>
</dbReference>
<feature type="region of interest" description="Disordered" evidence="2">
    <location>
        <begin position="479"/>
        <end position="540"/>
    </location>
</feature>
<feature type="transmembrane region" description="Helical" evidence="3">
    <location>
        <begin position="553"/>
        <end position="575"/>
    </location>
</feature>
<reference evidence="5 6" key="1">
    <citation type="submission" date="2023-06" db="EMBL/GenBank/DDBJ databases">
        <title>Black Yeasts Isolated from many extreme environments.</title>
        <authorList>
            <person name="Coleine C."/>
            <person name="Stajich J.E."/>
            <person name="Selbmann L."/>
        </authorList>
    </citation>
    <scope>NUCLEOTIDE SEQUENCE [LARGE SCALE GENOMIC DNA]</scope>
    <source>
        <strain evidence="5 6">CCFEE 5887</strain>
    </source>
</reference>
<keyword evidence="1" id="KW-0863">Zinc-finger</keyword>